<dbReference type="CDD" id="cd04301">
    <property type="entry name" value="NAT_SF"/>
    <property type="match status" value="1"/>
</dbReference>
<dbReference type="AlphaFoldDB" id="A0A940WLY6"/>
<reference evidence="4" key="1">
    <citation type="submission" date="2021-02" db="EMBL/GenBank/DDBJ databases">
        <title>Draft genome sequence of Microbispora sp. RL4-1S isolated from rice leaves in Thailand.</title>
        <authorList>
            <person name="Muangham S."/>
            <person name="Duangmal K."/>
        </authorList>
    </citation>
    <scope>NUCLEOTIDE SEQUENCE</scope>
    <source>
        <strain evidence="4">RL4-1S</strain>
    </source>
</reference>
<sequence>MLIRRETPADADAVRAVTSAAFARRPGETPAEALLVDALRADAGWLPALSLVAEAADGQVAGHVVCSRARVGGEPALGLGPLSVHPGHQRRGVGSALMHAVLGAAEALGEPMVALLGDPAYYSRFGFEPAGEHGVTPPDPSWAPHFQVRVLSRAPRGAFVYAEPFSMV</sequence>
<dbReference type="Proteomes" id="UP000674234">
    <property type="component" value="Unassembled WGS sequence"/>
</dbReference>
<dbReference type="Pfam" id="PF13527">
    <property type="entry name" value="Acetyltransf_9"/>
    <property type="match status" value="1"/>
</dbReference>
<evidence type="ECO:0000259" key="3">
    <source>
        <dbReference type="PROSITE" id="PS51186"/>
    </source>
</evidence>
<dbReference type="PANTHER" id="PTHR43877:SF1">
    <property type="entry name" value="ACETYLTRANSFERASE"/>
    <property type="match status" value="1"/>
</dbReference>
<dbReference type="RefSeq" id="WP_210157067.1">
    <property type="nucleotide sequence ID" value="NZ_JAFCNB010000009.1"/>
</dbReference>
<protein>
    <submittedName>
        <fullName evidence="4">N-acetyltransferase</fullName>
    </submittedName>
</protein>
<dbReference type="EMBL" id="JAFCNB010000009">
    <property type="protein sequence ID" value="MBP2705802.1"/>
    <property type="molecule type" value="Genomic_DNA"/>
</dbReference>
<dbReference type="InterPro" id="IPR000182">
    <property type="entry name" value="GNAT_dom"/>
</dbReference>
<comment type="caution">
    <text evidence="4">The sequence shown here is derived from an EMBL/GenBank/DDBJ whole genome shotgun (WGS) entry which is preliminary data.</text>
</comment>
<keyword evidence="1" id="KW-0808">Transferase</keyword>
<evidence type="ECO:0000256" key="1">
    <source>
        <dbReference type="ARBA" id="ARBA00022679"/>
    </source>
</evidence>
<feature type="domain" description="N-acetyltransferase" evidence="3">
    <location>
        <begin position="1"/>
        <end position="166"/>
    </location>
</feature>
<evidence type="ECO:0000313" key="5">
    <source>
        <dbReference type="Proteomes" id="UP000674234"/>
    </source>
</evidence>
<evidence type="ECO:0000256" key="2">
    <source>
        <dbReference type="ARBA" id="ARBA00023315"/>
    </source>
</evidence>
<keyword evidence="2" id="KW-0012">Acyltransferase</keyword>
<dbReference type="GO" id="GO:0016747">
    <property type="term" value="F:acyltransferase activity, transferring groups other than amino-acyl groups"/>
    <property type="evidence" value="ECO:0007669"/>
    <property type="project" value="InterPro"/>
</dbReference>
<proteinExistence type="predicted"/>
<dbReference type="Gene3D" id="3.40.630.30">
    <property type="match status" value="1"/>
</dbReference>
<evidence type="ECO:0000313" key="4">
    <source>
        <dbReference type="EMBL" id="MBP2705802.1"/>
    </source>
</evidence>
<dbReference type="PANTHER" id="PTHR43877">
    <property type="entry name" value="AMINOALKYLPHOSPHONATE N-ACETYLTRANSFERASE-RELATED-RELATED"/>
    <property type="match status" value="1"/>
</dbReference>
<gene>
    <name evidence="4" type="ORF">JOL79_18465</name>
</gene>
<dbReference type="SUPFAM" id="SSF55729">
    <property type="entry name" value="Acyl-CoA N-acyltransferases (Nat)"/>
    <property type="match status" value="1"/>
</dbReference>
<dbReference type="InterPro" id="IPR050832">
    <property type="entry name" value="Bact_Acetyltransf"/>
</dbReference>
<dbReference type="PROSITE" id="PS51186">
    <property type="entry name" value="GNAT"/>
    <property type="match status" value="1"/>
</dbReference>
<name>A0A940WLY6_9ACTN</name>
<dbReference type="InterPro" id="IPR016181">
    <property type="entry name" value="Acyl_CoA_acyltransferase"/>
</dbReference>
<keyword evidence="5" id="KW-1185">Reference proteome</keyword>
<organism evidence="4 5">
    <name type="scientific">Microbispora oryzae</name>
    <dbReference type="NCBI Taxonomy" id="2806554"/>
    <lineage>
        <taxon>Bacteria</taxon>
        <taxon>Bacillati</taxon>
        <taxon>Actinomycetota</taxon>
        <taxon>Actinomycetes</taxon>
        <taxon>Streptosporangiales</taxon>
        <taxon>Streptosporangiaceae</taxon>
        <taxon>Microbispora</taxon>
    </lineage>
</organism>
<accession>A0A940WLY6</accession>